<accession>A0A563EZJ6</accession>
<keyword evidence="1" id="KW-0812">Transmembrane</keyword>
<comment type="caution">
    <text evidence="2">The sequence shown here is derived from an EMBL/GenBank/DDBJ whole genome shotgun (WGS) entry which is preliminary data.</text>
</comment>
<organism evidence="2 3">
    <name type="scientific">Lentzea tibetensis</name>
    <dbReference type="NCBI Taxonomy" id="2591470"/>
    <lineage>
        <taxon>Bacteria</taxon>
        <taxon>Bacillati</taxon>
        <taxon>Actinomycetota</taxon>
        <taxon>Actinomycetes</taxon>
        <taxon>Pseudonocardiales</taxon>
        <taxon>Pseudonocardiaceae</taxon>
        <taxon>Lentzea</taxon>
    </lineage>
</organism>
<dbReference type="Pfam" id="PF13576">
    <property type="entry name" value="Pentapeptide_3"/>
    <property type="match status" value="1"/>
</dbReference>
<dbReference type="Gene3D" id="2.160.20.80">
    <property type="entry name" value="E3 ubiquitin-protein ligase SopA"/>
    <property type="match status" value="1"/>
</dbReference>
<feature type="transmembrane region" description="Helical" evidence="1">
    <location>
        <begin position="53"/>
        <end position="74"/>
    </location>
</feature>
<dbReference type="EMBL" id="VOBR01000004">
    <property type="protein sequence ID" value="TWP52972.1"/>
    <property type="molecule type" value="Genomic_DNA"/>
</dbReference>
<dbReference type="OrthoDB" id="8440251at2"/>
<dbReference type="AlphaFoldDB" id="A0A563EZJ6"/>
<evidence type="ECO:0000256" key="1">
    <source>
        <dbReference type="SAM" id="Phobius"/>
    </source>
</evidence>
<feature type="transmembrane region" description="Helical" evidence="1">
    <location>
        <begin position="12"/>
        <end position="41"/>
    </location>
</feature>
<proteinExistence type="predicted"/>
<dbReference type="InterPro" id="IPR001646">
    <property type="entry name" value="5peptide_repeat"/>
</dbReference>
<keyword evidence="1" id="KW-0472">Membrane</keyword>
<evidence type="ECO:0000313" key="3">
    <source>
        <dbReference type="Proteomes" id="UP000316639"/>
    </source>
</evidence>
<evidence type="ECO:0000313" key="2">
    <source>
        <dbReference type="EMBL" id="TWP52972.1"/>
    </source>
</evidence>
<sequence>MGGKQRTDEHRVLSTTTIAIWSAALVGISTLSIGLLWMMIGNGNPRDSVRLDAIRTASSIVLGAGGGAALLLAARRQRVSELDLVQKDHDATERRVTELYGKAADQLGNDKAPVRLAGLYALERLAVANTAHRQTIVNLLCAYLRMPFDPPSEAGGRPRLRDENRAQELEVRQAAQSLLVNHLRTGEGQWADVELNLAGATLVKLTLTHASVRAASFAGARFVGPATFRGSTFGTADFRGARFTGLADFRRASFVREPAVFRGAEFLGEVDFGVQTTASLTGAHTQTRDARRKWPSGWLEQNIPARKGWAALSYQNVPGDDIPETGSDR</sequence>
<dbReference type="SUPFAM" id="SSF141571">
    <property type="entry name" value="Pentapeptide repeat-like"/>
    <property type="match status" value="1"/>
</dbReference>
<reference evidence="2 3" key="1">
    <citation type="submission" date="2019-07" db="EMBL/GenBank/DDBJ databases">
        <title>Lentzea xizangensis sp. nov., isolated from Qinghai-Tibetan Plateau Soils.</title>
        <authorList>
            <person name="Huang J."/>
        </authorList>
    </citation>
    <scope>NUCLEOTIDE SEQUENCE [LARGE SCALE GENOMIC DNA]</scope>
    <source>
        <strain evidence="2 3">FXJ1.1311</strain>
    </source>
</reference>
<gene>
    <name evidence="2" type="ORF">FKR81_07675</name>
</gene>
<name>A0A563EZJ6_9PSEU</name>
<keyword evidence="3" id="KW-1185">Reference proteome</keyword>
<protein>
    <submittedName>
        <fullName evidence="2">Pentapeptide repeat-containing protein</fullName>
    </submittedName>
</protein>
<keyword evidence="1" id="KW-1133">Transmembrane helix</keyword>
<dbReference type="Proteomes" id="UP000316639">
    <property type="component" value="Unassembled WGS sequence"/>
</dbReference>